<evidence type="ECO:0000256" key="2">
    <source>
        <dbReference type="SAM" id="SignalP"/>
    </source>
</evidence>
<feature type="signal peptide" evidence="2">
    <location>
        <begin position="1"/>
        <end position="22"/>
    </location>
</feature>
<feature type="compositionally biased region" description="Basic and acidic residues" evidence="1">
    <location>
        <begin position="34"/>
        <end position="45"/>
    </location>
</feature>
<sequence>MNRYAKYATTSLIALSLCTALFGCNRSADYTRQPARETNETRADQGVRSYSGYRPPAEDRQLSADPRNSAVRTSSRKPYSAHGMANELASLSAVKSAAVIVADKSVYVGVTSSGVEELPSDLPAAISAKIRQMDRSIAQVYITVDRRAVQVISDYSRALEGGLPLDGYEGQFREVRQSRSWVTGS</sequence>
<organism evidence="3 4">
    <name type="scientific">Tumebacillus lipolyticus</name>
    <dbReference type="NCBI Taxonomy" id="1280370"/>
    <lineage>
        <taxon>Bacteria</taxon>
        <taxon>Bacillati</taxon>
        <taxon>Bacillota</taxon>
        <taxon>Bacilli</taxon>
        <taxon>Bacillales</taxon>
        <taxon>Alicyclobacillaceae</taxon>
        <taxon>Tumebacillus</taxon>
    </lineage>
</organism>
<feature type="chain" id="PRO_5046087282" evidence="2">
    <location>
        <begin position="23"/>
        <end position="185"/>
    </location>
</feature>
<dbReference type="RefSeq" id="WP_386043895.1">
    <property type="nucleotide sequence ID" value="NZ_JBHUIO010000002.1"/>
</dbReference>
<evidence type="ECO:0000313" key="3">
    <source>
        <dbReference type="EMBL" id="MFD2168833.1"/>
    </source>
</evidence>
<feature type="region of interest" description="Disordered" evidence="1">
    <location>
        <begin position="32"/>
        <end position="79"/>
    </location>
</feature>
<dbReference type="PROSITE" id="PS51257">
    <property type="entry name" value="PROKAR_LIPOPROTEIN"/>
    <property type="match status" value="1"/>
</dbReference>
<dbReference type="Pfam" id="PF09580">
    <property type="entry name" value="Spore_YhcN_YlaJ"/>
    <property type="match status" value="1"/>
</dbReference>
<gene>
    <name evidence="3" type="ORF">ACFSOY_02215</name>
</gene>
<accession>A0ABW4ZS83</accession>
<dbReference type="EMBL" id="JBHUIO010000002">
    <property type="protein sequence ID" value="MFD2168833.1"/>
    <property type="molecule type" value="Genomic_DNA"/>
</dbReference>
<keyword evidence="3" id="KW-0449">Lipoprotein</keyword>
<keyword evidence="4" id="KW-1185">Reference proteome</keyword>
<comment type="caution">
    <text evidence="3">The sequence shown here is derived from an EMBL/GenBank/DDBJ whole genome shotgun (WGS) entry which is preliminary data.</text>
</comment>
<proteinExistence type="predicted"/>
<name>A0ABW4ZS83_9BACL</name>
<keyword evidence="2" id="KW-0732">Signal</keyword>
<dbReference type="InterPro" id="IPR019076">
    <property type="entry name" value="Spore_lipoprot_YhcN/YlaJ-like"/>
</dbReference>
<protein>
    <submittedName>
        <fullName evidence="3">YhcN/YlaJ family sporulation lipoprotein</fullName>
    </submittedName>
</protein>
<evidence type="ECO:0000313" key="4">
    <source>
        <dbReference type="Proteomes" id="UP001597343"/>
    </source>
</evidence>
<dbReference type="Proteomes" id="UP001597343">
    <property type="component" value="Unassembled WGS sequence"/>
</dbReference>
<evidence type="ECO:0000256" key="1">
    <source>
        <dbReference type="SAM" id="MobiDB-lite"/>
    </source>
</evidence>
<reference evidence="4" key="1">
    <citation type="journal article" date="2019" name="Int. J. Syst. Evol. Microbiol.">
        <title>The Global Catalogue of Microorganisms (GCM) 10K type strain sequencing project: providing services to taxonomists for standard genome sequencing and annotation.</title>
        <authorList>
            <consortium name="The Broad Institute Genomics Platform"/>
            <consortium name="The Broad Institute Genome Sequencing Center for Infectious Disease"/>
            <person name="Wu L."/>
            <person name="Ma J."/>
        </authorList>
    </citation>
    <scope>NUCLEOTIDE SEQUENCE [LARGE SCALE GENOMIC DNA]</scope>
    <source>
        <strain evidence="4">CGMCC 1.13574</strain>
    </source>
</reference>